<evidence type="ECO:0000259" key="2">
    <source>
        <dbReference type="Pfam" id="PF13503"/>
    </source>
</evidence>
<name>A0ABZ0WBV6_9BACT</name>
<accession>A0ABZ0WBV6</accession>
<organism evidence="3 4">
    <name type="scientific">Niabella yanshanensis</name>
    <dbReference type="NCBI Taxonomy" id="577386"/>
    <lineage>
        <taxon>Bacteria</taxon>
        <taxon>Pseudomonadati</taxon>
        <taxon>Bacteroidota</taxon>
        <taxon>Chitinophagia</taxon>
        <taxon>Chitinophagales</taxon>
        <taxon>Chitinophagaceae</taxon>
        <taxon>Niabella</taxon>
    </lineage>
</organism>
<sequence length="207" mass="24382">MVYLCYDTALNEEYTLVKLIQKYPGYISLFTGTDDQDIWDAAPYLFEVSDNFYQLRKDPFIQLDHCILFETHETKEEVCRFLHYYMYKKTGNKTVYVRIWDARVLIKHLPVWDEKERVSFFEFFKAVYTEQENGEWLDRWQLARFNKPAAVPVLKTEVLTTASLTDPDRKPATVAGENPELMPGPEAEAPSADSISQPPKRRRFFID</sequence>
<dbReference type="RefSeq" id="WP_114789423.1">
    <property type="nucleotide sequence ID" value="NZ_CP139960.1"/>
</dbReference>
<evidence type="ECO:0000313" key="3">
    <source>
        <dbReference type="EMBL" id="WQD40032.1"/>
    </source>
</evidence>
<keyword evidence="4" id="KW-1185">Reference proteome</keyword>
<evidence type="ECO:0000313" key="4">
    <source>
        <dbReference type="Proteomes" id="UP001325680"/>
    </source>
</evidence>
<dbReference type="InterPro" id="IPR025391">
    <property type="entry name" value="DUF4123"/>
</dbReference>
<reference evidence="3 4" key="1">
    <citation type="submission" date="2023-12" db="EMBL/GenBank/DDBJ databases">
        <title>Genome sequencing and assembly of bacterial species from a model synthetic community.</title>
        <authorList>
            <person name="Hogle S.L."/>
        </authorList>
    </citation>
    <scope>NUCLEOTIDE SEQUENCE [LARGE SCALE GENOMIC DNA]</scope>
    <source>
        <strain evidence="3 4">HAMBI_3031</strain>
    </source>
</reference>
<dbReference type="Pfam" id="PF13503">
    <property type="entry name" value="DUF4123"/>
    <property type="match status" value="1"/>
</dbReference>
<gene>
    <name evidence="3" type="ORF">U0035_07730</name>
</gene>
<feature type="domain" description="DUF4123" evidence="2">
    <location>
        <begin position="16"/>
        <end position="117"/>
    </location>
</feature>
<dbReference type="Proteomes" id="UP001325680">
    <property type="component" value="Chromosome"/>
</dbReference>
<protein>
    <submittedName>
        <fullName evidence="3">DUF4123 domain-containing protein</fullName>
    </submittedName>
</protein>
<proteinExistence type="predicted"/>
<evidence type="ECO:0000256" key="1">
    <source>
        <dbReference type="SAM" id="MobiDB-lite"/>
    </source>
</evidence>
<dbReference type="EMBL" id="CP139960">
    <property type="protein sequence ID" value="WQD40032.1"/>
    <property type="molecule type" value="Genomic_DNA"/>
</dbReference>
<feature type="region of interest" description="Disordered" evidence="1">
    <location>
        <begin position="165"/>
        <end position="207"/>
    </location>
</feature>